<proteinExistence type="inferred from homology"/>
<accession>A0AAN7YM94</accession>
<protein>
    <recommendedName>
        <fullName evidence="2">Cullin family profile domain-containing protein</fullName>
    </recommendedName>
</protein>
<dbReference type="GO" id="GO:0006511">
    <property type="term" value="P:ubiquitin-dependent protein catabolic process"/>
    <property type="evidence" value="ECO:0007669"/>
    <property type="project" value="InterPro"/>
</dbReference>
<dbReference type="GO" id="GO:0007091">
    <property type="term" value="P:metaphase/anaphase transition of mitotic cell cycle"/>
    <property type="evidence" value="ECO:0007669"/>
    <property type="project" value="TreeGrafter"/>
</dbReference>
<dbReference type="InterPro" id="IPR057975">
    <property type="entry name" value="TPR_ANAPC2"/>
</dbReference>
<dbReference type="GO" id="GO:0005680">
    <property type="term" value="C:anaphase-promoting complex"/>
    <property type="evidence" value="ECO:0007669"/>
    <property type="project" value="TreeGrafter"/>
</dbReference>
<name>A0AAN7YM94_9PEZI</name>
<dbReference type="AlphaFoldDB" id="A0AAN7YM94"/>
<dbReference type="InterPro" id="IPR059120">
    <property type="entry name" value="Cullin-like_AB"/>
</dbReference>
<sequence>MAATAFASIFPPTSFTTPTPETTPTIGVLASPGQAFGGPAVSAAHYYNDAFAFSRAWSAATRYLSLTQPEQRPSRETVQAFELLSKTPAALKELQAWYGNEVASHFRASVDVEVWKQPIPTQNASRVLQQTVQHLSQARSFYLSRPDGVSNEVLGQSAAGIFQQLVVQAIPRDRLQATLAHVFYQSMVTTMSRDCDYERCQSLGRCVCQLSLENMPIGELRMVGLGEAVAERAFALAVHHVLKGAAIERRCFQVDWNGQTSVVAKLRPWISECFAPFVQHVLQALHAGQGSTAGELDAKLLVSIAISTLGRFRVASLFDYVKAWPASEGAFADVQHYLAASQTLDDKSHLCESFARQISTRLLHAGASTTDILSIYINVIYAFRLLDKKGVLLEKVSGPIRTCLRGRDDTVAIIAASFLADVNTDGVVTGVETDKLCAAISAEVTKSTLVTRTQHKMLNFDDMTWVPDPIDAGPDFTATKSEDVLAYVLGLFDQEEFVKEVTTVLAQHLLHTTDQEYAKETRLVELFKSRFDATRLQAAEVMLKDVRDSVTLNRRLNQYTASRRAAPTPRELQAVIPEDGITIQDLCQSLGVIENSPQLHAALRVVATKRNSLYFAKRTRLPPAPPESSASVSSATQSDGDITVQVLSSFFWPQMRANDFDVPYALTRLEDSFTAAFTRLGNQRKLHFRRALARTDVKIELGDRTIEEADVPVWRASVIDAFATHGGEDENEDSGEITAEQLSETLRMDEELVADALNFWVSKRALYQSSPGCYAVLERLDMELATVQQARLVPEGISALQSQSSLFAEQTPVFEIFIKNMLQNGGPKSVGGIMGITGMLKMVLPTFTYGDDEVEFLLGGMEGRREVVRDGELWAVK</sequence>
<dbReference type="SUPFAM" id="SSF75632">
    <property type="entry name" value="Cullin homology domain"/>
    <property type="match status" value="1"/>
</dbReference>
<evidence type="ECO:0000256" key="1">
    <source>
        <dbReference type="PROSITE-ProRule" id="PRU00330"/>
    </source>
</evidence>
<dbReference type="PROSITE" id="PS50069">
    <property type="entry name" value="CULLIN_2"/>
    <property type="match status" value="1"/>
</dbReference>
<dbReference type="Gene3D" id="1.20.1310.10">
    <property type="entry name" value="Cullin Repeats"/>
    <property type="match status" value="1"/>
</dbReference>
<dbReference type="InterPro" id="IPR044554">
    <property type="entry name" value="ANAPC2"/>
</dbReference>
<dbReference type="Gene3D" id="3.30.230.130">
    <property type="entry name" value="Cullin, Chain C, Domain 2"/>
    <property type="match status" value="1"/>
</dbReference>
<dbReference type="EMBL" id="JAVRRL010000137">
    <property type="protein sequence ID" value="KAK5107157.1"/>
    <property type="molecule type" value="Genomic_DNA"/>
</dbReference>
<reference evidence="3" key="1">
    <citation type="submission" date="2023-08" db="EMBL/GenBank/DDBJ databases">
        <title>Black Yeasts Isolated from many extreme environments.</title>
        <authorList>
            <person name="Coleine C."/>
            <person name="Stajich J.E."/>
            <person name="Selbmann L."/>
        </authorList>
    </citation>
    <scope>NUCLEOTIDE SEQUENCE</scope>
    <source>
        <strain evidence="3">CCFEE 5401</strain>
    </source>
</reference>
<dbReference type="Pfam" id="PF26557">
    <property type="entry name" value="Cullin_AB"/>
    <property type="match status" value="1"/>
</dbReference>
<dbReference type="Proteomes" id="UP001310890">
    <property type="component" value="Unassembled WGS sequence"/>
</dbReference>
<feature type="domain" description="Cullin family profile" evidence="2">
    <location>
        <begin position="482"/>
        <end position="761"/>
    </location>
</feature>
<comment type="similarity">
    <text evidence="1">Belongs to the cullin family.</text>
</comment>
<evidence type="ECO:0000313" key="4">
    <source>
        <dbReference type="Proteomes" id="UP001310890"/>
    </source>
</evidence>
<comment type="caution">
    <text evidence="3">The sequence shown here is derived from an EMBL/GenBank/DDBJ whole genome shotgun (WGS) entry which is preliminary data.</text>
</comment>
<dbReference type="InterPro" id="IPR036317">
    <property type="entry name" value="Cullin_homology_sf"/>
</dbReference>
<dbReference type="InterPro" id="IPR016158">
    <property type="entry name" value="Cullin_homology"/>
</dbReference>
<organism evidence="3 4">
    <name type="scientific">Meristemomyces frigidus</name>
    <dbReference type="NCBI Taxonomy" id="1508187"/>
    <lineage>
        <taxon>Eukaryota</taxon>
        <taxon>Fungi</taxon>
        <taxon>Dikarya</taxon>
        <taxon>Ascomycota</taxon>
        <taxon>Pezizomycotina</taxon>
        <taxon>Dothideomycetes</taxon>
        <taxon>Dothideomycetidae</taxon>
        <taxon>Mycosphaerellales</taxon>
        <taxon>Teratosphaeriaceae</taxon>
        <taxon>Meristemomyces</taxon>
    </lineage>
</organism>
<dbReference type="PANTHER" id="PTHR45957:SF1">
    <property type="entry name" value="ANAPHASE-PROMOTING COMPLEX SUBUNIT 2"/>
    <property type="match status" value="1"/>
</dbReference>
<evidence type="ECO:0000313" key="3">
    <source>
        <dbReference type="EMBL" id="KAK5107157.1"/>
    </source>
</evidence>
<evidence type="ECO:0000259" key="2">
    <source>
        <dbReference type="PROSITE" id="PS50069"/>
    </source>
</evidence>
<dbReference type="Pfam" id="PF25773">
    <property type="entry name" value="TPR_ANAPC2"/>
    <property type="match status" value="1"/>
</dbReference>
<dbReference type="PANTHER" id="PTHR45957">
    <property type="entry name" value="ANAPHASE-PROMOTING COMPLEX SUBUNIT 2"/>
    <property type="match status" value="1"/>
</dbReference>
<dbReference type="GO" id="GO:0031625">
    <property type="term" value="F:ubiquitin protein ligase binding"/>
    <property type="evidence" value="ECO:0007669"/>
    <property type="project" value="InterPro"/>
</dbReference>
<gene>
    <name evidence="3" type="ORF">LTR62_001682</name>
</gene>
<dbReference type="GO" id="GO:0070979">
    <property type="term" value="P:protein K11-linked ubiquitination"/>
    <property type="evidence" value="ECO:0007669"/>
    <property type="project" value="TreeGrafter"/>
</dbReference>